<evidence type="ECO:0000313" key="3">
    <source>
        <dbReference type="Proteomes" id="UP000198460"/>
    </source>
</evidence>
<sequence>MDAAKIDAEMQHMRDCEIAKTGNRSMVGTLNEFAFLARVWKEEQDASPDLHRLSMKLADVPCKPLRYDSPAQRVRALAQSATPTRQ</sequence>
<protein>
    <recommendedName>
        <fullName evidence="1">DUF6933 domain-containing protein</fullName>
    </recommendedName>
</protein>
<accession>A0A238H884</accession>
<dbReference type="AlphaFoldDB" id="A0A238H884"/>
<dbReference type="Pfam" id="PF22016">
    <property type="entry name" value="DUF6933"/>
    <property type="match status" value="1"/>
</dbReference>
<organism evidence="2 3">
    <name type="scientific">Burkholderia singularis</name>
    <dbReference type="NCBI Taxonomy" id="1503053"/>
    <lineage>
        <taxon>Bacteria</taxon>
        <taxon>Pseudomonadati</taxon>
        <taxon>Pseudomonadota</taxon>
        <taxon>Betaproteobacteria</taxon>
        <taxon>Burkholderiales</taxon>
        <taxon>Burkholderiaceae</taxon>
        <taxon>Burkholderia</taxon>
        <taxon>pseudomallei group</taxon>
    </lineage>
</organism>
<evidence type="ECO:0000313" key="2">
    <source>
        <dbReference type="EMBL" id="SMG01671.1"/>
    </source>
</evidence>
<evidence type="ECO:0000259" key="1">
    <source>
        <dbReference type="Pfam" id="PF22016"/>
    </source>
</evidence>
<feature type="domain" description="DUF6933" evidence="1">
    <location>
        <begin position="3"/>
        <end position="72"/>
    </location>
</feature>
<reference evidence="2 3" key="1">
    <citation type="submission" date="2017-04" db="EMBL/GenBank/DDBJ databases">
        <authorList>
            <person name="Afonso C.L."/>
            <person name="Miller P.J."/>
            <person name="Scott M.A."/>
            <person name="Spackman E."/>
            <person name="Goraichik I."/>
            <person name="Dimitrov K.M."/>
            <person name="Suarez D.L."/>
            <person name="Swayne D.E."/>
        </authorList>
    </citation>
    <scope>NUCLEOTIDE SEQUENCE [LARGE SCALE GENOMIC DNA]</scope>
    <source>
        <strain evidence="2">LMG 28154</strain>
    </source>
</reference>
<dbReference type="Proteomes" id="UP000198460">
    <property type="component" value="Unassembled WGS sequence"/>
</dbReference>
<dbReference type="EMBL" id="FXAN01000079">
    <property type="protein sequence ID" value="SMG01671.1"/>
    <property type="molecule type" value="Genomic_DNA"/>
</dbReference>
<dbReference type="InterPro" id="IPR053864">
    <property type="entry name" value="DUF6933"/>
</dbReference>
<proteinExistence type="predicted"/>
<gene>
    <name evidence="2" type="ORF">BSIN_4555</name>
</gene>
<name>A0A238H884_9BURK</name>